<evidence type="ECO:0000313" key="9">
    <source>
        <dbReference type="Proteomes" id="UP000694866"/>
    </source>
</evidence>
<dbReference type="InterPro" id="IPR036259">
    <property type="entry name" value="MFS_trans_sf"/>
</dbReference>
<keyword evidence="6" id="KW-0813">Transport</keyword>
<dbReference type="OrthoDB" id="6612291at2759"/>
<evidence type="ECO:0000256" key="2">
    <source>
        <dbReference type="ARBA" id="ARBA00022692"/>
    </source>
</evidence>
<feature type="domain" description="Major facilitator superfamily (MFS) profile" evidence="8">
    <location>
        <begin position="37"/>
        <end position="465"/>
    </location>
</feature>
<comment type="similarity">
    <text evidence="6">Belongs to the major facilitator superfamily. Sugar transporter (TC 2.A.1.1) family.</text>
</comment>
<name>A0A9R1SUQ3_9HYME</name>
<evidence type="ECO:0000256" key="7">
    <source>
        <dbReference type="SAM" id="Phobius"/>
    </source>
</evidence>
<reference evidence="10" key="1">
    <citation type="submission" date="2025-08" db="UniProtKB">
        <authorList>
            <consortium name="RefSeq"/>
        </authorList>
    </citation>
    <scope>IDENTIFICATION</scope>
    <source>
        <strain evidence="10">USDA-PBARC FA_bdor</strain>
        <tissue evidence="10">Whole organism</tissue>
    </source>
</reference>
<dbReference type="Gene3D" id="1.20.1250.20">
    <property type="entry name" value="MFS general substrate transporter like domains"/>
    <property type="match status" value="1"/>
</dbReference>
<dbReference type="GO" id="GO:0022857">
    <property type="term" value="F:transmembrane transporter activity"/>
    <property type="evidence" value="ECO:0007669"/>
    <property type="project" value="InterPro"/>
</dbReference>
<feature type="transmembrane region" description="Helical" evidence="7">
    <location>
        <begin position="189"/>
        <end position="209"/>
    </location>
</feature>
<sequence length="503" mass="56346">MMNEHSEVLEIKVEPSSDEELQIQKRRGLIHQMTMSIFANISILGPAMGFGYSAVILPTLKSGRSDLTIDEDQGSWIASAAAFGTPIGCILCSFIMRRGRRLSLLVTSTFSLIGWLLIYMSTDYEKLIVGRVIGGIATGLASVPATVYTAEIADSEWRSTLVTWSSMAIAVGILLVYIFGYFVQENWRLIALLCGLFPAVAIIVTILAVPESPMWLRDRGRLDEARVVMKKFRGVAKEHPITAEVEAELRHTRHYQSTKKQSLLKNLTKRSSLYPFIIMLAYFFFQQFSGIFVIVYYAVDITSEAGMKMDKFIGAILIGMTRLIGTLLVGYVSKIWGKRKPSIASGAGITIFMGILSIYLYLQEKGYEINDHGFIPAVCIIMYIFMSTIGFLSLPFAMIGEIFPAKVKDVLSGLTTCAAYIFSFITVKTYPSMLHTMGKHGVFFFYTIISFLGTIFVLMFLPETKGKTLHDIDVLFSKKRRQVVEVQIMEKEKIMPMRDMTAA</sequence>
<feature type="transmembrane region" description="Helical" evidence="7">
    <location>
        <begin position="410"/>
        <end position="430"/>
    </location>
</feature>
<keyword evidence="9" id="KW-1185">Reference proteome</keyword>
<keyword evidence="3 7" id="KW-1133">Transmembrane helix</keyword>
<dbReference type="PROSITE" id="PS00217">
    <property type="entry name" value="SUGAR_TRANSPORT_2"/>
    <property type="match status" value="1"/>
</dbReference>
<dbReference type="InterPro" id="IPR005829">
    <property type="entry name" value="Sugar_transporter_CS"/>
</dbReference>
<feature type="transmembrane region" description="Helical" evidence="7">
    <location>
        <begin position="311"/>
        <end position="331"/>
    </location>
</feature>
<keyword evidence="2 7" id="KW-0812">Transmembrane</keyword>
<comment type="subcellular location">
    <subcellularLocation>
        <location evidence="1">Membrane</location>
        <topology evidence="1">Multi-pass membrane protein</topology>
    </subcellularLocation>
</comment>
<keyword evidence="4 7" id="KW-0472">Membrane</keyword>
<keyword evidence="5" id="KW-0325">Glycoprotein</keyword>
<feature type="transmembrane region" description="Helical" evidence="7">
    <location>
        <begin position="35"/>
        <end position="56"/>
    </location>
</feature>
<dbReference type="AlphaFoldDB" id="A0A9R1SUQ3"/>
<feature type="transmembrane region" description="Helical" evidence="7">
    <location>
        <begin position="161"/>
        <end position="183"/>
    </location>
</feature>
<evidence type="ECO:0000259" key="8">
    <source>
        <dbReference type="PROSITE" id="PS50850"/>
    </source>
</evidence>
<feature type="transmembrane region" description="Helical" evidence="7">
    <location>
        <begin position="374"/>
        <end position="398"/>
    </location>
</feature>
<evidence type="ECO:0000256" key="5">
    <source>
        <dbReference type="ARBA" id="ARBA00023180"/>
    </source>
</evidence>
<protein>
    <submittedName>
        <fullName evidence="10">Facilitated trehalose transporter Tret1-2 homolog</fullName>
    </submittedName>
</protein>
<dbReference type="GO" id="GO:0016020">
    <property type="term" value="C:membrane"/>
    <property type="evidence" value="ECO:0007669"/>
    <property type="project" value="UniProtKB-SubCell"/>
</dbReference>
<feature type="transmembrane region" description="Helical" evidence="7">
    <location>
        <begin position="343"/>
        <end position="362"/>
    </location>
</feature>
<dbReference type="InterPro" id="IPR005828">
    <property type="entry name" value="MFS_sugar_transport-like"/>
</dbReference>
<dbReference type="PANTHER" id="PTHR48021:SF89">
    <property type="entry name" value="FI02132P-RELATED"/>
    <property type="match status" value="1"/>
</dbReference>
<evidence type="ECO:0000256" key="1">
    <source>
        <dbReference type="ARBA" id="ARBA00004141"/>
    </source>
</evidence>
<dbReference type="PANTHER" id="PTHR48021">
    <property type="match status" value="1"/>
</dbReference>
<evidence type="ECO:0000256" key="4">
    <source>
        <dbReference type="ARBA" id="ARBA00023136"/>
    </source>
</evidence>
<dbReference type="RefSeq" id="XP_011297470.1">
    <property type="nucleotide sequence ID" value="XM_011299168.1"/>
</dbReference>
<dbReference type="Proteomes" id="UP000694866">
    <property type="component" value="Unplaced"/>
</dbReference>
<feature type="transmembrane region" description="Helical" evidence="7">
    <location>
        <begin position="442"/>
        <end position="461"/>
    </location>
</feature>
<dbReference type="NCBIfam" id="TIGR00879">
    <property type="entry name" value="SP"/>
    <property type="match status" value="1"/>
</dbReference>
<feature type="transmembrane region" description="Helical" evidence="7">
    <location>
        <begin position="76"/>
        <end position="95"/>
    </location>
</feature>
<organism evidence="9 10">
    <name type="scientific">Fopius arisanus</name>
    <dbReference type="NCBI Taxonomy" id="64838"/>
    <lineage>
        <taxon>Eukaryota</taxon>
        <taxon>Metazoa</taxon>
        <taxon>Ecdysozoa</taxon>
        <taxon>Arthropoda</taxon>
        <taxon>Hexapoda</taxon>
        <taxon>Insecta</taxon>
        <taxon>Pterygota</taxon>
        <taxon>Neoptera</taxon>
        <taxon>Endopterygota</taxon>
        <taxon>Hymenoptera</taxon>
        <taxon>Apocrita</taxon>
        <taxon>Ichneumonoidea</taxon>
        <taxon>Braconidae</taxon>
        <taxon>Opiinae</taxon>
        <taxon>Fopius</taxon>
    </lineage>
</organism>
<dbReference type="SUPFAM" id="SSF103473">
    <property type="entry name" value="MFS general substrate transporter"/>
    <property type="match status" value="1"/>
</dbReference>
<accession>A0A9R1SUQ3</accession>
<dbReference type="KEGG" id="fas:105263142"/>
<dbReference type="PRINTS" id="PR00171">
    <property type="entry name" value="SUGRTRNSPORT"/>
</dbReference>
<evidence type="ECO:0000256" key="6">
    <source>
        <dbReference type="RuleBase" id="RU003346"/>
    </source>
</evidence>
<dbReference type="PROSITE" id="PS50850">
    <property type="entry name" value="MFS"/>
    <property type="match status" value="1"/>
</dbReference>
<feature type="transmembrane region" description="Helical" evidence="7">
    <location>
        <begin position="273"/>
        <end position="299"/>
    </location>
</feature>
<proteinExistence type="inferred from homology"/>
<dbReference type="Pfam" id="PF00083">
    <property type="entry name" value="Sugar_tr"/>
    <property type="match status" value="1"/>
</dbReference>
<dbReference type="InterPro" id="IPR003663">
    <property type="entry name" value="Sugar/inositol_transpt"/>
</dbReference>
<dbReference type="InterPro" id="IPR020846">
    <property type="entry name" value="MFS_dom"/>
</dbReference>
<evidence type="ECO:0000256" key="3">
    <source>
        <dbReference type="ARBA" id="ARBA00022989"/>
    </source>
</evidence>
<feature type="transmembrane region" description="Helical" evidence="7">
    <location>
        <begin position="102"/>
        <end position="122"/>
    </location>
</feature>
<dbReference type="GeneID" id="105263142"/>
<feature type="transmembrane region" description="Helical" evidence="7">
    <location>
        <begin position="128"/>
        <end position="149"/>
    </location>
</feature>
<evidence type="ECO:0000313" key="10">
    <source>
        <dbReference type="RefSeq" id="XP_011297470.1"/>
    </source>
</evidence>
<gene>
    <name evidence="10" type="primary">LOC105263142</name>
</gene>
<dbReference type="InterPro" id="IPR050549">
    <property type="entry name" value="MFS_Trehalose_Transporter"/>
</dbReference>
<dbReference type="FunFam" id="1.20.1250.20:FF:000249">
    <property type="entry name" value="facilitated trehalose transporter Tret1"/>
    <property type="match status" value="1"/>
</dbReference>